<accession>A0A0M4M282</accession>
<feature type="region of interest" description="Disordered" evidence="1">
    <location>
        <begin position="28"/>
        <end position="53"/>
    </location>
</feature>
<proteinExistence type="predicted"/>
<protein>
    <submittedName>
        <fullName evidence="2">Truncated melanocortin 1 receptor</fullName>
    </submittedName>
</protein>
<evidence type="ECO:0000313" key="2">
    <source>
        <dbReference type="EMBL" id="ALE20768.1"/>
    </source>
</evidence>
<name>A0A0M4M282_PIG</name>
<organism evidence="2">
    <name type="scientific">Sus scrofa</name>
    <name type="common">Pig</name>
    <dbReference type="NCBI Taxonomy" id="9823"/>
    <lineage>
        <taxon>Eukaryota</taxon>
        <taxon>Metazoa</taxon>
        <taxon>Chordata</taxon>
        <taxon>Craniata</taxon>
        <taxon>Vertebrata</taxon>
        <taxon>Euteleostomi</taxon>
        <taxon>Mammalia</taxon>
        <taxon>Eutheria</taxon>
        <taxon>Laurasiatheria</taxon>
        <taxon>Artiodactyla</taxon>
        <taxon>Suina</taxon>
        <taxon>Suidae</taxon>
        <taxon>Sus</taxon>
    </lineage>
</organism>
<dbReference type="AlphaFoldDB" id="A0A0M4M282"/>
<sequence>MPVLGPERRLLASLSSAPPAAPRLGLAANQTNQTGPQCRRCPFPTGSSSAWGW</sequence>
<evidence type="ECO:0000256" key="1">
    <source>
        <dbReference type="SAM" id="MobiDB-lite"/>
    </source>
</evidence>
<reference evidence="2" key="1">
    <citation type="submission" date="2015-03" db="EMBL/GenBank/DDBJ databases">
        <title>Ex-situ artificial selection and introgression from domesticated individuals can change local litter size in wild boar populations.</title>
        <authorList>
            <person name="Maselli V."/>
            <person name="Fulgione D."/>
        </authorList>
    </citation>
    <scope>NUCLEOTIDE SEQUENCE</scope>
    <source>
        <tissue evidence="2">Muscle</tissue>
    </source>
</reference>
<dbReference type="EMBL" id="KP984781">
    <property type="protein sequence ID" value="ALE20768.1"/>
    <property type="molecule type" value="Genomic_DNA"/>
</dbReference>
<keyword evidence="2" id="KW-0675">Receptor</keyword>
<gene>
    <name evidence="2" type="primary">MC1R</name>
</gene>